<gene>
    <name evidence="3" type="ORF">GCM10010151_17830</name>
</gene>
<feature type="signal peptide" evidence="2">
    <location>
        <begin position="1"/>
        <end position="23"/>
    </location>
</feature>
<name>A0ABP3FZ01_9ACTN</name>
<sequence length="253" mass="25726">MKAMVVVAAALVAAVGCSGRSDAGLDPAPAPSPAHSTASAPPGAGRLVLRTSTSGGIAGLGGPGSLPDFSLYGDGRAIAGSSGTLTEYHLTPRAVRSIVSAAQDAGLATPRTVESPNMADAMYAVVTFVVDGRPRTTRLVEPVSDGRAAALLGRLNPSAWPRGDLAAAPRPYRPAKVAALALPGSATGAPRWPFAKPLGSGTRVGTRTCTVLTGADARRAPAGRWSEWTDHGRSYRVMLRPLLPDEADCASLA</sequence>
<evidence type="ECO:0000313" key="4">
    <source>
        <dbReference type="Proteomes" id="UP001501822"/>
    </source>
</evidence>
<feature type="region of interest" description="Disordered" evidence="1">
    <location>
        <begin position="22"/>
        <end position="44"/>
    </location>
</feature>
<organism evidence="3 4">
    <name type="scientific">Actinoallomurus spadix</name>
    <dbReference type="NCBI Taxonomy" id="79912"/>
    <lineage>
        <taxon>Bacteria</taxon>
        <taxon>Bacillati</taxon>
        <taxon>Actinomycetota</taxon>
        <taxon>Actinomycetes</taxon>
        <taxon>Streptosporangiales</taxon>
        <taxon>Thermomonosporaceae</taxon>
        <taxon>Actinoallomurus</taxon>
    </lineage>
</organism>
<keyword evidence="2" id="KW-0732">Signal</keyword>
<proteinExistence type="predicted"/>
<accession>A0ABP3FZ01</accession>
<evidence type="ECO:0000256" key="2">
    <source>
        <dbReference type="SAM" id="SignalP"/>
    </source>
</evidence>
<evidence type="ECO:0008006" key="5">
    <source>
        <dbReference type="Google" id="ProtNLM"/>
    </source>
</evidence>
<protein>
    <recommendedName>
        <fullName evidence="5">Lipoprotein</fullName>
    </recommendedName>
</protein>
<dbReference type="Proteomes" id="UP001501822">
    <property type="component" value="Unassembled WGS sequence"/>
</dbReference>
<dbReference type="RefSeq" id="WP_252809404.1">
    <property type="nucleotide sequence ID" value="NZ_BAAABM010000010.1"/>
</dbReference>
<feature type="chain" id="PRO_5045042898" description="Lipoprotein" evidence="2">
    <location>
        <begin position="24"/>
        <end position="253"/>
    </location>
</feature>
<keyword evidence="4" id="KW-1185">Reference proteome</keyword>
<comment type="caution">
    <text evidence="3">The sequence shown here is derived from an EMBL/GenBank/DDBJ whole genome shotgun (WGS) entry which is preliminary data.</text>
</comment>
<evidence type="ECO:0000256" key="1">
    <source>
        <dbReference type="SAM" id="MobiDB-lite"/>
    </source>
</evidence>
<feature type="compositionally biased region" description="Low complexity" evidence="1">
    <location>
        <begin position="33"/>
        <end position="44"/>
    </location>
</feature>
<dbReference type="PROSITE" id="PS51257">
    <property type="entry name" value="PROKAR_LIPOPROTEIN"/>
    <property type="match status" value="1"/>
</dbReference>
<dbReference type="EMBL" id="BAAABM010000010">
    <property type="protein sequence ID" value="GAA0328354.1"/>
    <property type="molecule type" value="Genomic_DNA"/>
</dbReference>
<reference evidence="4" key="1">
    <citation type="journal article" date="2019" name="Int. J. Syst. Evol. Microbiol.">
        <title>The Global Catalogue of Microorganisms (GCM) 10K type strain sequencing project: providing services to taxonomists for standard genome sequencing and annotation.</title>
        <authorList>
            <consortium name="The Broad Institute Genomics Platform"/>
            <consortium name="The Broad Institute Genome Sequencing Center for Infectious Disease"/>
            <person name="Wu L."/>
            <person name="Ma J."/>
        </authorList>
    </citation>
    <scope>NUCLEOTIDE SEQUENCE [LARGE SCALE GENOMIC DNA]</scope>
    <source>
        <strain evidence="4">JCM 3146</strain>
    </source>
</reference>
<evidence type="ECO:0000313" key="3">
    <source>
        <dbReference type="EMBL" id="GAA0328354.1"/>
    </source>
</evidence>